<dbReference type="Proteomes" id="UP001221757">
    <property type="component" value="Unassembled WGS sequence"/>
</dbReference>
<protein>
    <recommendedName>
        <fullName evidence="3">F-box domain-containing protein</fullName>
    </recommendedName>
</protein>
<proteinExistence type="predicted"/>
<sequence length="426" mass="47882">MDALPIETLVKIFRFTCNSFFDSAVKSMRNWNAVHAVSRWWCAVGSGDSVLWAAIYLYHGFTEDALKSQITRTRAAPLSICLNLTGPRPFELLDWAMPLLQPSFIRCIRFRLTSTNVGVLMAVFRHLKSVITPNLEEIHLDAPFPAVMQQFRALRDNPPDHPLVPFPSSGSLPRLTCFAIERSFTVWGAIPYYHTLLSLHLSHLHNCAELALEDYFMLKTRRVAPPDLLHLDHLEFGNLLPSAVAIIALPYLLAVRTVHWFADQSDNVSHVIAHYGPLFNGVTTTVIDLDTQIPTDLATILAVMPNIRRLDLRRSVYFIADAFRDACLSQSGLPTSLVQAEGAPLQLNFSTSKYRLPICRVRVWSTTKDWACLDIEKVQITSISGRKTTYGGSISLSVDFPEHHSRPDLARIAAPYMLKLFADQDG</sequence>
<gene>
    <name evidence="1" type="ORF">B0H17DRAFT_1131118</name>
</gene>
<reference evidence="1" key="1">
    <citation type="submission" date="2023-03" db="EMBL/GenBank/DDBJ databases">
        <title>Massive genome expansion in bonnet fungi (Mycena s.s.) driven by repeated elements and novel gene families across ecological guilds.</title>
        <authorList>
            <consortium name="Lawrence Berkeley National Laboratory"/>
            <person name="Harder C.B."/>
            <person name="Miyauchi S."/>
            <person name="Viragh M."/>
            <person name="Kuo A."/>
            <person name="Thoen E."/>
            <person name="Andreopoulos B."/>
            <person name="Lu D."/>
            <person name="Skrede I."/>
            <person name="Drula E."/>
            <person name="Henrissat B."/>
            <person name="Morin E."/>
            <person name="Kohler A."/>
            <person name="Barry K."/>
            <person name="LaButti K."/>
            <person name="Morin E."/>
            <person name="Salamov A."/>
            <person name="Lipzen A."/>
            <person name="Mereny Z."/>
            <person name="Hegedus B."/>
            <person name="Baldrian P."/>
            <person name="Stursova M."/>
            <person name="Weitz H."/>
            <person name="Taylor A."/>
            <person name="Grigoriev I.V."/>
            <person name="Nagy L.G."/>
            <person name="Martin F."/>
            <person name="Kauserud H."/>
        </authorList>
    </citation>
    <scope>NUCLEOTIDE SEQUENCE</scope>
    <source>
        <strain evidence="1">CBHHK067</strain>
    </source>
</reference>
<evidence type="ECO:0008006" key="3">
    <source>
        <dbReference type="Google" id="ProtNLM"/>
    </source>
</evidence>
<evidence type="ECO:0000313" key="1">
    <source>
        <dbReference type="EMBL" id="KAJ7695923.1"/>
    </source>
</evidence>
<dbReference type="EMBL" id="JARKIE010000036">
    <property type="protein sequence ID" value="KAJ7695923.1"/>
    <property type="molecule type" value="Genomic_DNA"/>
</dbReference>
<dbReference type="AlphaFoldDB" id="A0AAD7GNC5"/>
<accession>A0AAD7GNC5</accession>
<comment type="caution">
    <text evidence="1">The sequence shown here is derived from an EMBL/GenBank/DDBJ whole genome shotgun (WGS) entry which is preliminary data.</text>
</comment>
<evidence type="ECO:0000313" key="2">
    <source>
        <dbReference type="Proteomes" id="UP001221757"/>
    </source>
</evidence>
<keyword evidence="2" id="KW-1185">Reference proteome</keyword>
<name>A0AAD7GNC5_MYCRO</name>
<organism evidence="1 2">
    <name type="scientific">Mycena rosella</name>
    <name type="common">Pink bonnet</name>
    <name type="synonym">Agaricus rosellus</name>
    <dbReference type="NCBI Taxonomy" id="1033263"/>
    <lineage>
        <taxon>Eukaryota</taxon>
        <taxon>Fungi</taxon>
        <taxon>Dikarya</taxon>
        <taxon>Basidiomycota</taxon>
        <taxon>Agaricomycotina</taxon>
        <taxon>Agaricomycetes</taxon>
        <taxon>Agaricomycetidae</taxon>
        <taxon>Agaricales</taxon>
        <taxon>Marasmiineae</taxon>
        <taxon>Mycenaceae</taxon>
        <taxon>Mycena</taxon>
    </lineage>
</organism>